<comment type="similarity">
    <text evidence="1 8">Belongs to the SOS response-associated peptidase family.</text>
</comment>
<organism evidence="9 10">
    <name type="scientific">Yanghanlia caeni</name>
    <dbReference type="NCBI Taxonomy" id="3064283"/>
    <lineage>
        <taxon>Bacteria</taxon>
        <taxon>Pseudomonadati</taxon>
        <taxon>Pseudomonadota</taxon>
        <taxon>Betaproteobacteria</taxon>
        <taxon>Burkholderiales</taxon>
        <taxon>Alcaligenaceae</taxon>
        <taxon>Yanghanlia</taxon>
    </lineage>
</organism>
<dbReference type="EMBL" id="JAUZQE010000014">
    <property type="protein sequence ID" value="MDR4125920.1"/>
    <property type="molecule type" value="Genomic_DNA"/>
</dbReference>
<keyword evidence="6" id="KW-0238">DNA-binding</keyword>
<evidence type="ECO:0000256" key="3">
    <source>
        <dbReference type="ARBA" id="ARBA00022763"/>
    </source>
</evidence>
<keyword evidence="10" id="KW-1185">Reference proteome</keyword>
<dbReference type="Gene3D" id="3.90.1680.10">
    <property type="entry name" value="SOS response associated peptidase-like"/>
    <property type="match status" value="1"/>
</dbReference>
<name>A0ABU1D668_9BURK</name>
<dbReference type="Pfam" id="PF02586">
    <property type="entry name" value="SRAP"/>
    <property type="match status" value="1"/>
</dbReference>
<evidence type="ECO:0000256" key="8">
    <source>
        <dbReference type="RuleBase" id="RU364100"/>
    </source>
</evidence>
<evidence type="ECO:0000256" key="6">
    <source>
        <dbReference type="ARBA" id="ARBA00023125"/>
    </source>
</evidence>
<evidence type="ECO:0000313" key="9">
    <source>
        <dbReference type="EMBL" id="MDR4125920.1"/>
    </source>
</evidence>
<dbReference type="InterPro" id="IPR036590">
    <property type="entry name" value="SRAP-like"/>
</dbReference>
<dbReference type="SUPFAM" id="SSF143081">
    <property type="entry name" value="BB1717-like"/>
    <property type="match status" value="1"/>
</dbReference>
<keyword evidence="3" id="KW-0227">DNA damage</keyword>
<reference evidence="9 10" key="1">
    <citation type="submission" date="2023-08" db="EMBL/GenBank/DDBJ databases">
        <title>Alcaligenaceae gen. nov., a novel taxon isolated from the sludge of Yixing Pesticide Factory.</title>
        <authorList>
            <person name="Ruan L."/>
        </authorList>
    </citation>
    <scope>NUCLEOTIDE SEQUENCE [LARGE SCALE GENOMIC DNA]</scope>
    <source>
        <strain evidence="9 10">LG-2</strain>
    </source>
</reference>
<accession>A0ABU1D668</accession>
<keyword evidence="7" id="KW-0456">Lyase</keyword>
<dbReference type="EC" id="3.4.-.-" evidence="8"/>
<gene>
    <name evidence="9" type="ORF">Q8947_07970</name>
</gene>
<proteinExistence type="inferred from homology"/>
<evidence type="ECO:0000256" key="7">
    <source>
        <dbReference type="ARBA" id="ARBA00023239"/>
    </source>
</evidence>
<dbReference type="Proteomes" id="UP001232156">
    <property type="component" value="Unassembled WGS sequence"/>
</dbReference>
<protein>
    <recommendedName>
        <fullName evidence="8">Abasic site processing protein</fullName>
        <ecNumber evidence="8">3.4.-.-</ecNumber>
    </recommendedName>
</protein>
<evidence type="ECO:0000256" key="5">
    <source>
        <dbReference type="ARBA" id="ARBA00023124"/>
    </source>
</evidence>
<evidence type="ECO:0000256" key="2">
    <source>
        <dbReference type="ARBA" id="ARBA00022670"/>
    </source>
</evidence>
<comment type="caution">
    <text evidence="9">The sequence shown here is derived from an EMBL/GenBank/DDBJ whole genome shotgun (WGS) entry which is preliminary data.</text>
</comment>
<evidence type="ECO:0000313" key="10">
    <source>
        <dbReference type="Proteomes" id="UP001232156"/>
    </source>
</evidence>
<dbReference type="InterPro" id="IPR003738">
    <property type="entry name" value="SRAP"/>
</dbReference>
<keyword evidence="2 8" id="KW-0645">Protease</keyword>
<dbReference type="PANTHER" id="PTHR13604">
    <property type="entry name" value="DC12-RELATED"/>
    <property type="match status" value="1"/>
</dbReference>
<dbReference type="PANTHER" id="PTHR13604:SF0">
    <property type="entry name" value="ABASIC SITE PROCESSING PROTEIN HMCES"/>
    <property type="match status" value="1"/>
</dbReference>
<evidence type="ECO:0000256" key="4">
    <source>
        <dbReference type="ARBA" id="ARBA00022801"/>
    </source>
</evidence>
<dbReference type="RefSeq" id="WP_347286973.1">
    <property type="nucleotide sequence ID" value="NZ_JAUZQE010000014.1"/>
</dbReference>
<keyword evidence="4 8" id="KW-0378">Hydrolase</keyword>
<keyword evidence="5" id="KW-0190">Covalent protein-DNA linkage</keyword>
<sequence>MFGRIRQARSLEEYQDTLHWSPFVRLEVADGPQHNIAPGSQPIALHRLGPDGSDGAARLHWGYRPPWYKRRSHYVARLESMLRGSRIWHPLLRRRIIVPADGWYEWAGAANEARPWYVSACDEQPVFLAGVTAWEPGLTPCSEAGFVLITDTGGGMVDPARGRRPICLGHDAALAWLDYTLEIAEAVDVLAERRAAEEFRWWPVTPKLTSSPA</sequence>
<evidence type="ECO:0000256" key="1">
    <source>
        <dbReference type="ARBA" id="ARBA00008136"/>
    </source>
</evidence>